<dbReference type="NCBIfam" id="TIGR00252">
    <property type="entry name" value="YraN family protein"/>
    <property type="match status" value="1"/>
</dbReference>
<evidence type="ECO:0000256" key="2">
    <source>
        <dbReference type="HAMAP-Rule" id="MF_00048"/>
    </source>
</evidence>
<dbReference type="NCBIfam" id="NF009154">
    <property type="entry name" value="PRK12497.3-3"/>
    <property type="match status" value="1"/>
</dbReference>
<dbReference type="AlphaFoldDB" id="D8KAT7"/>
<dbReference type="InterPro" id="IPR011335">
    <property type="entry name" value="Restrct_endonuc-II-like"/>
</dbReference>
<evidence type="ECO:0000256" key="1">
    <source>
        <dbReference type="ARBA" id="ARBA00006738"/>
    </source>
</evidence>
<accession>D8KAT7</accession>
<dbReference type="InterPro" id="IPR011856">
    <property type="entry name" value="tRNA_endonuc-like_dom_sf"/>
</dbReference>
<name>D8KAT7_NITWC</name>
<protein>
    <recommendedName>
        <fullName evidence="2">UPF0102 protein Nwat_2748</fullName>
    </recommendedName>
</protein>
<evidence type="ECO:0000313" key="3">
    <source>
        <dbReference type="EMBL" id="ADJ29514.1"/>
    </source>
</evidence>
<dbReference type="Gene3D" id="3.40.1350.10">
    <property type="match status" value="1"/>
</dbReference>
<dbReference type="HOGENOM" id="CLU_115353_1_0_6"/>
<dbReference type="GO" id="GO:0003676">
    <property type="term" value="F:nucleic acid binding"/>
    <property type="evidence" value="ECO:0007669"/>
    <property type="project" value="InterPro"/>
</dbReference>
<dbReference type="NCBIfam" id="NF009150">
    <property type="entry name" value="PRK12497.1-3"/>
    <property type="match status" value="1"/>
</dbReference>
<dbReference type="eggNOG" id="COG0792">
    <property type="taxonomic scope" value="Bacteria"/>
</dbReference>
<dbReference type="Proteomes" id="UP000000393">
    <property type="component" value="Chromosome"/>
</dbReference>
<keyword evidence="4" id="KW-1185">Reference proteome</keyword>
<dbReference type="HAMAP" id="MF_00048">
    <property type="entry name" value="UPF0102"/>
    <property type="match status" value="1"/>
</dbReference>
<dbReference type="STRING" id="105559.Nwat_2748"/>
<dbReference type="EMBL" id="CP002086">
    <property type="protein sequence ID" value="ADJ29514.1"/>
    <property type="molecule type" value="Genomic_DNA"/>
</dbReference>
<dbReference type="KEGG" id="nwa:Nwat_2748"/>
<dbReference type="OrthoDB" id="9794876at2"/>
<dbReference type="InterPro" id="IPR003509">
    <property type="entry name" value="UPF0102_YraN-like"/>
</dbReference>
<dbReference type="Pfam" id="PF02021">
    <property type="entry name" value="UPF0102"/>
    <property type="match status" value="1"/>
</dbReference>
<dbReference type="PANTHER" id="PTHR34039:SF1">
    <property type="entry name" value="UPF0102 PROTEIN YRAN"/>
    <property type="match status" value="1"/>
</dbReference>
<sequence length="124" mass="14270">MKPVTSRDKGEQAEQLACHYLQTQGLRLAQRNYHCRLGEIDLIMEDRESLVFIEVRCRRKGRFGNAIDSITPAKQARLIAAAQHYLQRTGRTQNKPCRFDVVGITPEKGVNNITWLRDAFRVES</sequence>
<dbReference type="PANTHER" id="PTHR34039">
    <property type="entry name" value="UPF0102 PROTEIN YRAN"/>
    <property type="match status" value="1"/>
</dbReference>
<organism evidence="3 4">
    <name type="scientific">Nitrosococcus watsoni (strain C-113)</name>
    <dbReference type="NCBI Taxonomy" id="105559"/>
    <lineage>
        <taxon>Bacteria</taxon>
        <taxon>Pseudomonadati</taxon>
        <taxon>Pseudomonadota</taxon>
        <taxon>Gammaproteobacteria</taxon>
        <taxon>Chromatiales</taxon>
        <taxon>Chromatiaceae</taxon>
        <taxon>Nitrosococcus</taxon>
    </lineage>
</organism>
<proteinExistence type="inferred from homology"/>
<reference evidence="3 4" key="1">
    <citation type="submission" date="2010-06" db="EMBL/GenBank/DDBJ databases">
        <title>Complete sequence of chromosome of Nitrosococcus watsoni C-113.</title>
        <authorList>
            <consortium name="US DOE Joint Genome Institute"/>
            <person name="Lucas S."/>
            <person name="Copeland A."/>
            <person name="Lapidus A."/>
            <person name="Cheng J.-F."/>
            <person name="Bruce D."/>
            <person name="Goodwin L."/>
            <person name="Pitluck S."/>
            <person name="Malfatti S.A."/>
            <person name="Chain P.S.G."/>
            <person name="Land M."/>
            <person name="Hauser L."/>
            <person name="Kyrpides N."/>
            <person name="Ivanova N."/>
            <person name="Cambell M.A."/>
            <person name="Heidelberg J.F."/>
            <person name="Klotz M.G."/>
            <person name="Woyke T."/>
        </authorList>
    </citation>
    <scope>NUCLEOTIDE SEQUENCE [LARGE SCALE GENOMIC DNA]</scope>
    <source>
        <strain evidence="3 4">C-113</strain>
    </source>
</reference>
<comment type="similarity">
    <text evidence="1 2">Belongs to the UPF0102 family.</text>
</comment>
<dbReference type="SUPFAM" id="SSF52980">
    <property type="entry name" value="Restriction endonuclease-like"/>
    <property type="match status" value="1"/>
</dbReference>
<evidence type="ECO:0000313" key="4">
    <source>
        <dbReference type="Proteomes" id="UP000000393"/>
    </source>
</evidence>
<dbReference type="RefSeq" id="WP_013221580.1">
    <property type="nucleotide sequence ID" value="NC_014315.1"/>
</dbReference>
<gene>
    <name evidence="3" type="ordered locus">Nwat_2748</name>
</gene>